<sequence>MLSAIVTETDQVNGGECFQVSKAQTSGYMESSHQEMAIDNQEAKEETPGFTVYPMMSGFVFYTEHIHKDEEIRDKESSENNATAVLLFFRRFLTGSILAHEMMQCAWWWK</sequence>
<keyword evidence="2" id="KW-1185">Reference proteome</keyword>
<reference evidence="1 2" key="1">
    <citation type="submission" date="2023-01" db="EMBL/GenBank/DDBJ databases">
        <authorList>
            <person name="Kreplak J."/>
        </authorList>
    </citation>
    <scope>NUCLEOTIDE SEQUENCE [LARGE SCALE GENOMIC DNA]</scope>
</reference>
<gene>
    <name evidence="1" type="ORF">VFH_II237000</name>
</gene>
<dbReference type="EMBL" id="OX451737">
    <property type="protein sequence ID" value="CAI8600710.1"/>
    <property type="molecule type" value="Genomic_DNA"/>
</dbReference>
<dbReference type="AlphaFoldDB" id="A0AAV0ZQ27"/>
<organism evidence="1 2">
    <name type="scientific">Vicia faba</name>
    <name type="common">Broad bean</name>
    <name type="synonym">Faba vulgaris</name>
    <dbReference type="NCBI Taxonomy" id="3906"/>
    <lineage>
        <taxon>Eukaryota</taxon>
        <taxon>Viridiplantae</taxon>
        <taxon>Streptophyta</taxon>
        <taxon>Embryophyta</taxon>
        <taxon>Tracheophyta</taxon>
        <taxon>Spermatophyta</taxon>
        <taxon>Magnoliopsida</taxon>
        <taxon>eudicotyledons</taxon>
        <taxon>Gunneridae</taxon>
        <taxon>Pentapetalae</taxon>
        <taxon>rosids</taxon>
        <taxon>fabids</taxon>
        <taxon>Fabales</taxon>
        <taxon>Fabaceae</taxon>
        <taxon>Papilionoideae</taxon>
        <taxon>50 kb inversion clade</taxon>
        <taxon>NPAAA clade</taxon>
        <taxon>Hologalegina</taxon>
        <taxon>IRL clade</taxon>
        <taxon>Fabeae</taxon>
        <taxon>Vicia</taxon>
    </lineage>
</organism>
<evidence type="ECO:0000313" key="2">
    <source>
        <dbReference type="Proteomes" id="UP001157006"/>
    </source>
</evidence>
<name>A0AAV0ZQ27_VICFA</name>
<protein>
    <submittedName>
        <fullName evidence="1">Uncharacterized protein</fullName>
    </submittedName>
</protein>
<dbReference type="Proteomes" id="UP001157006">
    <property type="component" value="Chromosome 2"/>
</dbReference>
<proteinExistence type="predicted"/>
<evidence type="ECO:0000313" key="1">
    <source>
        <dbReference type="EMBL" id="CAI8600710.1"/>
    </source>
</evidence>
<accession>A0AAV0ZQ27</accession>